<dbReference type="PROSITE" id="PS50893">
    <property type="entry name" value="ABC_TRANSPORTER_2"/>
    <property type="match status" value="1"/>
</dbReference>
<dbReference type="GO" id="GO:0005524">
    <property type="term" value="F:ATP binding"/>
    <property type="evidence" value="ECO:0007669"/>
    <property type="project" value="UniProtKB-KW"/>
</dbReference>
<comment type="subunit">
    <text evidence="7">The complex is composed of two ATP-binding proteins (PotA), two transmembrane proteins (PotB and PotC) and a solute-binding protein (PotD).</text>
</comment>
<dbReference type="EC" id="7.6.2.11" evidence="7"/>
<accession>A0A2R4M590</accession>
<dbReference type="Pfam" id="PF00005">
    <property type="entry name" value="ABC_tran"/>
    <property type="match status" value="1"/>
</dbReference>
<dbReference type="Proteomes" id="UP000241447">
    <property type="component" value="Chromosome"/>
</dbReference>
<dbReference type="InterPro" id="IPR050093">
    <property type="entry name" value="ABC_SmlMolc_Importer"/>
</dbReference>
<evidence type="ECO:0000256" key="2">
    <source>
        <dbReference type="ARBA" id="ARBA00022475"/>
    </source>
</evidence>
<evidence type="ECO:0000256" key="5">
    <source>
        <dbReference type="ARBA" id="ARBA00022967"/>
    </source>
</evidence>
<dbReference type="Gene3D" id="2.40.50.100">
    <property type="match status" value="1"/>
</dbReference>
<dbReference type="KEGG" id="cbak:DA792_15775"/>
<dbReference type="InterPro" id="IPR003439">
    <property type="entry name" value="ABC_transporter-like_ATP-bd"/>
</dbReference>
<dbReference type="PANTHER" id="PTHR42781">
    <property type="entry name" value="SPERMIDINE/PUTRESCINE IMPORT ATP-BINDING PROTEIN POTA"/>
    <property type="match status" value="1"/>
</dbReference>
<reference evidence="9 10" key="1">
    <citation type="submission" date="2018-03" db="EMBL/GenBank/DDBJ databases">
        <title>The Complete Genome of Celeribacter baekdonensis strain LH4, a Thiosulfate-Oxidizing Alphaproteobacterium Isolated from Gulf of Mexico Continental Slope Sediments.</title>
        <authorList>
            <person name="Flood B.E."/>
            <person name="Bailey J.V."/>
            <person name="Leprich D."/>
        </authorList>
    </citation>
    <scope>NUCLEOTIDE SEQUENCE [LARGE SCALE GENOMIC DNA]</scope>
    <source>
        <strain evidence="9 10">LH4</strain>
    </source>
</reference>
<dbReference type="NCBIfam" id="TIGR01187">
    <property type="entry name" value="potA"/>
    <property type="match status" value="1"/>
</dbReference>
<keyword evidence="3 7" id="KW-0547">Nucleotide-binding</keyword>
<dbReference type="PROSITE" id="PS00211">
    <property type="entry name" value="ABC_TRANSPORTER_1"/>
    <property type="match status" value="1"/>
</dbReference>
<evidence type="ECO:0000256" key="3">
    <source>
        <dbReference type="ARBA" id="ARBA00022741"/>
    </source>
</evidence>
<evidence type="ECO:0000256" key="7">
    <source>
        <dbReference type="RuleBase" id="RU364083"/>
    </source>
</evidence>
<keyword evidence="5 7" id="KW-1278">Translocase</keyword>
<name>A0A2R4M590_9RHOB</name>
<evidence type="ECO:0000313" key="10">
    <source>
        <dbReference type="Proteomes" id="UP000241447"/>
    </source>
</evidence>
<organism evidence="9 10">
    <name type="scientific">Celeribacter baekdonensis</name>
    <dbReference type="NCBI Taxonomy" id="875171"/>
    <lineage>
        <taxon>Bacteria</taxon>
        <taxon>Pseudomonadati</taxon>
        <taxon>Pseudomonadota</taxon>
        <taxon>Alphaproteobacteria</taxon>
        <taxon>Rhodobacterales</taxon>
        <taxon>Roseobacteraceae</taxon>
        <taxon>Celeribacter</taxon>
    </lineage>
</organism>
<evidence type="ECO:0000256" key="6">
    <source>
        <dbReference type="ARBA" id="ARBA00023136"/>
    </source>
</evidence>
<dbReference type="GO" id="GO:0016887">
    <property type="term" value="F:ATP hydrolysis activity"/>
    <property type="evidence" value="ECO:0007669"/>
    <property type="project" value="InterPro"/>
</dbReference>
<dbReference type="EMBL" id="CP028475">
    <property type="protein sequence ID" value="AVW92370.1"/>
    <property type="molecule type" value="Genomic_DNA"/>
</dbReference>
<keyword evidence="1 7" id="KW-0813">Transport</keyword>
<comment type="function">
    <text evidence="7">Part of the ABC transporter complex PotABCD involved in spermidine/putrescine import. Responsible for energy coupling to the transport system.</text>
</comment>
<dbReference type="SMART" id="SM00382">
    <property type="entry name" value="AAA"/>
    <property type="match status" value="1"/>
</dbReference>
<dbReference type="PANTHER" id="PTHR42781:SF4">
    <property type="entry name" value="SPERMIDINE_PUTRESCINE IMPORT ATP-BINDING PROTEIN POTA"/>
    <property type="match status" value="1"/>
</dbReference>
<evidence type="ECO:0000256" key="4">
    <source>
        <dbReference type="ARBA" id="ARBA00022840"/>
    </source>
</evidence>
<keyword evidence="6 7" id="KW-0472">Membrane</keyword>
<dbReference type="InterPro" id="IPR005893">
    <property type="entry name" value="PotA-like"/>
</dbReference>
<dbReference type="InterPro" id="IPR003593">
    <property type="entry name" value="AAA+_ATPase"/>
</dbReference>
<keyword evidence="2 7" id="KW-1003">Cell membrane</keyword>
<dbReference type="OrthoDB" id="9802264at2"/>
<dbReference type="Pfam" id="PF08402">
    <property type="entry name" value="TOBE_2"/>
    <property type="match status" value="1"/>
</dbReference>
<gene>
    <name evidence="7" type="primary">potA</name>
    <name evidence="9" type="ORF">DA792_15775</name>
</gene>
<dbReference type="InterPro" id="IPR027417">
    <property type="entry name" value="P-loop_NTPase"/>
</dbReference>
<evidence type="ECO:0000313" key="9">
    <source>
        <dbReference type="EMBL" id="AVW92370.1"/>
    </source>
</evidence>
<evidence type="ECO:0000256" key="1">
    <source>
        <dbReference type="ARBA" id="ARBA00022448"/>
    </source>
</evidence>
<dbReference type="InterPro" id="IPR008995">
    <property type="entry name" value="Mo/tungstate-bd_C_term_dom"/>
</dbReference>
<dbReference type="RefSeq" id="WP_107720964.1">
    <property type="nucleotide sequence ID" value="NZ_CAXBOP010000010.1"/>
</dbReference>
<protein>
    <recommendedName>
        <fullName evidence="7">Spermidine/putrescine import ATP-binding protein PotA</fullName>
        <ecNumber evidence="7">7.6.2.11</ecNumber>
    </recommendedName>
</protein>
<dbReference type="InterPro" id="IPR017871">
    <property type="entry name" value="ABC_transporter-like_CS"/>
</dbReference>
<dbReference type="GO" id="GO:0015417">
    <property type="term" value="F:ABC-type polyamine transporter activity"/>
    <property type="evidence" value="ECO:0007669"/>
    <property type="project" value="UniProtKB-EC"/>
</dbReference>
<evidence type="ECO:0000259" key="8">
    <source>
        <dbReference type="PROSITE" id="PS50893"/>
    </source>
</evidence>
<sequence>MPPVIELSNISKHYGTVVGVDHVDLKVQDGEFLTLLGPSGCGKSTLLRMIGGFETPTSGLIKLSGQDVTYMPPQKRDVNMMFQDYALFPHMSVGQNIMYGLKMKGIGKADARRMALEALDLVGLPDKIDQRPNQLSGGQQQRIALARAIVRHPKVLLLDEPLSALDANLREQMQVELKHLHDKIGITFIMVTHDQTEALVMSDRVVVMQKGVVAQDGTPQDLYENPMSSYVANFIGTTNFLPAKLVSQSDGQAVVEASGQTLTVAKFDAALLARPIQIGLRPEKLRFLFNSDSGAGNVLTGTVAEHIYYGLGLRSLVRLDGGQEVLVDALLPSGMARSTTPALGATVRLGIDAEAISVFEKES</sequence>
<keyword evidence="4 7" id="KW-0067">ATP-binding</keyword>
<comment type="catalytic activity">
    <reaction evidence="7">
        <text>ATP + H2O + polyamine-[polyamine-binding protein]Side 1 = ADP + phosphate + polyamineSide 2 + [polyamine-binding protein]Side 1.</text>
        <dbReference type="EC" id="7.6.2.11"/>
    </reaction>
</comment>
<dbReference type="AlphaFoldDB" id="A0A2R4M590"/>
<dbReference type="InterPro" id="IPR013611">
    <property type="entry name" value="Transp-assoc_OB_typ2"/>
</dbReference>
<feature type="domain" description="ABC transporter" evidence="8">
    <location>
        <begin position="5"/>
        <end position="235"/>
    </location>
</feature>
<dbReference type="GO" id="GO:0043190">
    <property type="term" value="C:ATP-binding cassette (ABC) transporter complex"/>
    <property type="evidence" value="ECO:0007669"/>
    <property type="project" value="InterPro"/>
</dbReference>
<dbReference type="SUPFAM" id="SSF50331">
    <property type="entry name" value="MOP-like"/>
    <property type="match status" value="1"/>
</dbReference>
<dbReference type="FunFam" id="3.40.50.300:FF:000133">
    <property type="entry name" value="Spermidine/putrescine import ATP-binding protein PotA"/>
    <property type="match status" value="1"/>
</dbReference>
<dbReference type="Gene3D" id="3.40.50.300">
    <property type="entry name" value="P-loop containing nucleotide triphosphate hydrolases"/>
    <property type="match status" value="1"/>
</dbReference>
<dbReference type="GO" id="GO:0015847">
    <property type="term" value="P:putrescine transport"/>
    <property type="evidence" value="ECO:0007669"/>
    <property type="project" value="UniProtKB-ARBA"/>
</dbReference>
<comment type="similarity">
    <text evidence="7">Belongs to the ABC transporter superfamily. Spermidine/putrescine importer (TC 3.A.1.11.1) family.</text>
</comment>
<dbReference type="SUPFAM" id="SSF52540">
    <property type="entry name" value="P-loop containing nucleoside triphosphate hydrolases"/>
    <property type="match status" value="1"/>
</dbReference>
<proteinExistence type="inferred from homology"/>